<keyword evidence="1" id="KW-0472">Membrane</keyword>
<evidence type="ECO:0000313" key="3">
    <source>
        <dbReference type="EMBL" id="MEQ2296747.1"/>
    </source>
</evidence>
<feature type="signal peptide" evidence="2">
    <location>
        <begin position="1"/>
        <end position="29"/>
    </location>
</feature>
<dbReference type="EMBL" id="JAHRIP010040579">
    <property type="protein sequence ID" value="MEQ2296747.1"/>
    <property type="molecule type" value="Genomic_DNA"/>
</dbReference>
<evidence type="ECO:0000256" key="1">
    <source>
        <dbReference type="SAM" id="Phobius"/>
    </source>
</evidence>
<sequence length="84" mass="8912">MLSFCLAEPIVSFLCAKLLWFLLLSLSGCQRRCGVSNRSPNALPSRALAITPAAAALIGAPVSAPAVSLLDCYIQTWKTLFQSG</sequence>
<keyword evidence="2" id="KW-0732">Signal</keyword>
<accession>A0ABV0YT50</accession>
<organism evidence="3 4">
    <name type="scientific">Ameca splendens</name>
    <dbReference type="NCBI Taxonomy" id="208324"/>
    <lineage>
        <taxon>Eukaryota</taxon>
        <taxon>Metazoa</taxon>
        <taxon>Chordata</taxon>
        <taxon>Craniata</taxon>
        <taxon>Vertebrata</taxon>
        <taxon>Euteleostomi</taxon>
        <taxon>Actinopterygii</taxon>
        <taxon>Neopterygii</taxon>
        <taxon>Teleostei</taxon>
        <taxon>Neoteleostei</taxon>
        <taxon>Acanthomorphata</taxon>
        <taxon>Ovalentaria</taxon>
        <taxon>Atherinomorphae</taxon>
        <taxon>Cyprinodontiformes</taxon>
        <taxon>Goodeidae</taxon>
        <taxon>Ameca</taxon>
    </lineage>
</organism>
<reference evidence="3 4" key="1">
    <citation type="submission" date="2021-06" db="EMBL/GenBank/DDBJ databases">
        <authorList>
            <person name="Palmer J.M."/>
        </authorList>
    </citation>
    <scope>NUCLEOTIDE SEQUENCE [LARGE SCALE GENOMIC DNA]</scope>
    <source>
        <strain evidence="3 4">AS_MEX2019</strain>
        <tissue evidence="3">Muscle</tissue>
    </source>
</reference>
<gene>
    <name evidence="3" type="ORF">AMECASPLE_027698</name>
</gene>
<name>A0ABV0YT50_9TELE</name>
<evidence type="ECO:0000313" key="4">
    <source>
        <dbReference type="Proteomes" id="UP001469553"/>
    </source>
</evidence>
<comment type="caution">
    <text evidence="3">The sequence shown here is derived from an EMBL/GenBank/DDBJ whole genome shotgun (WGS) entry which is preliminary data.</text>
</comment>
<keyword evidence="1" id="KW-0812">Transmembrane</keyword>
<keyword evidence="1" id="KW-1133">Transmembrane helix</keyword>
<evidence type="ECO:0000256" key="2">
    <source>
        <dbReference type="SAM" id="SignalP"/>
    </source>
</evidence>
<evidence type="ECO:0008006" key="5">
    <source>
        <dbReference type="Google" id="ProtNLM"/>
    </source>
</evidence>
<keyword evidence="4" id="KW-1185">Reference proteome</keyword>
<feature type="transmembrane region" description="Helical" evidence="1">
    <location>
        <begin position="53"/>
        <end position="74"/>
    </location>
</feature>
<dbReference type="Proteomes" id="UP001469553">
    <property type="component" value="Unassembled WGS sequence"/>
</dbReference>
<feature type="chain" id="PRO_5047104017" description="Secreted protein" evidence="2">
    <location>
        <begin position="30"/>
        <end position="84"/>
    </location>
</feature>
<protein>
    <recommendedName>
        <fullName evidence="5">Secreted protein</fullName>
    </recommendedName>
</protein>
<proteinExistence type="predicted"/>